<reference evidence="1 2" key="2">
    <citation type="submission" date="2018-11" db="EMBL/GenBank/DDBJ databases">
        <authorList>
            <consortium name="Pathogen Informatics"/>
        </authorList>
    </citation>
    <scope>NUCLEOTIDE SEQUENCE [LARGE SCALE GENOMIC DNA]</scope>
</reference>
<evidence type="ECO:0000313" key="2">
    <source>
        <dbReference type="Proteomes" id="UP000280834"/>
    </source>
</evidence>
<sequence length="62" mass="7609">MAFRDKIFNLFETIVRNWLTGFLHRYCRKQRAPFQFFYLEKLHLYVPIVISVYDLSSESVNF</sequence>
<reference evidence="3" key="1">
    <citation type="submission" date="2017-02" db="UniProtKB">
        <authorList>
            <consortium name="WormBaseParasite"/>
        </authorList>
    </citation>
    <scope>IDENTIFICATION</scope>
</reference>
<proteinExistence type="predicted"/>
<keyword evidence="2" id="KW-1185">Reference proteome</keyword>
<organism evidence="3">
    <name type="scientific">Brugia timori</name>
    <dbReference type="NCBI Taxonomy" id="42155"/>
    <lineage>
        <taxon>Eukaryota</taxon>
        <taxon>Metazoa</taxon>
        <taxon>Ecdysozoa</taxon>
        <taxon>Nematoda</taxon>
        <taxon>Chromadorea</taxon>
        <taxon>Rhabditida</taxon>
        <taxon>Spirurina</taxon>
        <taxon>Spiruromorpha</taxon>
        <taxon>Filarioidea</taxon>
        <taxon>Onchocercidae</taxon>
        <taxon>Brugia</taxon>
    </lineage>
</organism>
<protein>
    <submittedName>
        <fullName evidence="1 3">Uncharacterized protein</fullName>
    </submittedName>
</protein>
<evidence type="ECO:0000313" key="3">
    <source>
        <dbReference type="WBParaSite" id="BTMF_0001327101-mRNA-1"/>
    </source>
</evidence>
<dbReference type="WBParaSite" id="BTMF_0001327101-mRNA-1">
    <property type="protein sequence ID" value="BTMF_0001327101-mRNA-1"/>
    <property type="gene ID" value="BTMF_0001327101"/>
</dbReference>
<dbReference type="AlphaFoldDB" id="A0A0R3QZU7"/>
<name>A0A0R3QZU7_9BILA</name>
<gene>
    <name evidence="1" type="ORF">BTMF_LOCUS11283</name>
</gene>
<accession>A0A0R3QZU7</accession>
<dbReference type="Proteomes" id="UP000280834">
    <property type="component" value="Unassembled WGS sequence"/>
</dbReference>
<evidence type="ECO:0000313" key="1">
    <source>
        <dbReference type="EMBL" id="VDO38575.1"/>
    </source>
</evidence>
<dbReference type="EMBL" id="UZAG01018205">
    <property type="protein sequence ID" value="VDO38575.1"/>
    <property type="molecule type" value="Genomic_DNA"/>
</dbReference>